<dbReference type="Gene3D" id="1.10.287.950">
    <property type="entry name" value="Methyl-accepting chemotaxis protein"/>
    <property type="match status" value="1"/>
</dbReference>
<dbReference type="SUPFAM" id="SSF58104">
    <property type="entry name" value="Methyl-accepting chemotaxis protein (MCP) signaling domain"/>
    <property type="match status" value="1"/>
</dbReference>
<reference evidence="9" key="1">
    <citation type="journal article" date="2019" name="Int. J. Syst. Evol. Microbiol.">
        <title>The Global Catalogue of Microorganisms (GCM) 10K type strain sequencing project: providing services to taxonomists for standard genome sequencing and annotation.</title>
        <authorList>
            <consortium name="The Broad Institute Genomics Platform"/>
            <consortium name="The Broad Institute Genome Sequencing Center for Infectious Disease"/>
            <person name="Wu L."/>
            <person name="Ma J."/>
        </authorList>
    </citation>
    <scope>NUCLEOTIDE SEQUENCE [LARGE SCALE GENOMIC DNA]</scope>
    <source>
        <strain evidence="9">CGMCC 1.8860</strain>
    </source>
</reference>
<keyword evidence="9" id="KW-1185">Reference proteome</keyword>
<organism evidence="8 9">
    <name type="scientific">Silvimonas amylolytica</name>
    <dbReference type="NCBI Taxonomy" id="449663"/>
    <lineage>
        <taxon>Bacteria</taxon>
        <taxon>Pseudomonadati</taxon>
        <taxon>Pseudomonadota</taxon>
        <taxon>Betaproteobacteria</taxon>
        <taxon>Neisseriales</taxon>
        <taxon>Chitinibacteraceae</taxon>
        <taxon>Silvimonas</taxon>
    </lineage>
</organism>
<keyword evidence="5" id="KW-0812">Transmembrane</keyword>
<accession>A0ABQ2PLY2</accession>
<keyword evidence="5" id="KW-1133">Transmembrane helix</keyword>
<feature type="region of interest" description="Disordered" evidence="4">
    <location>
        <begin position="322"/>
        <end position="346"/>
    </location>
</feature>
<dbReference type="PANTHER" id="PTHR32089">
    <property type="entry name" value="METHYL-ACCEPTING CHEMOTAXIS PROTEIN MCPB"/>
    <property type="match status" value="1"/>
</dbReference>
<dbReference type="Proteomes" id="UP000621859">
    <property type="component" value="Unassembled WGS sequence"/>
</dbReference>
<proteinExistence type="inferred from homology"/>
<dbReference type="InterPro" id="IPR003660">
    <property type="entry name" value="HAMP_dom"/>
</dbReference>
<feature type="compositionally biased region" description="Basic and acidic residues" evidence="4">
    <location>
        <begin position="323"/>
        <end position="334"/>
    </location>
</feature>
<gene>
    <name evidence="8" type="primary">tsr</name>
    <name evidence="8" type="ORF">GCM10010971_20450</name>
</gene>
<dbReference type="Pfam" id="PF00672">
    <property type="entry name" value="HAMP"/>
    <property type="match status" value="1"/>
</dbReference>
<dbReference type="PRINTS" id="PR00260">
    <property type="entry name" value="CHEMTRNSDUCR"/>
</dbReference>
<evidence type="ECO:0000256" key="1">
    <source>
        <dbReference type="ARBA" id="ARBA00023224"/>
    </source>
</evidence>
<keyword evidence="5" id="KW-0472">Membrane</keyword>
<dbReference type="InterPro" id="IPR004090">
    <property type="entry name" value="Chemotax_Me-accpt_rcpt"/>
</dbReference>
<dbReference type="SMART" id="SM00304">
    <property type="entry name" value="HAMP"/>
    <property type="match status" value="1"/>
</dbReference>
<dbReference type="PROSITE" id="PS50885">
    <property type="entry name" value="HAMP"/>
    <property type="match status" value="1"/>
</dbReference>
<dbReference type="EMBL" id="BMLY01000003">
    <property type="protein sequence ID" value="GGP26226.1"/>
    <property type="molecule type" value="Genomic_DNA"/>
</dbReference>
<evidence type="ECO:0000259" key="7">
    <source>
        <dbReference type="PROSITE" id="PS50885"/>
    </source>
</evidence>
<comment type="similarity">
    <text evidence="2">Belongs to the methyl-accepting chemotaxis (MCP) protein family.</text>
</comment>
<sequence>MGGASMLRSVRGKILVCYLVAASLVAAAAFIGIAGMQSSVRRYENDVKQLQDAQVQVLSMQVTFKIQVQEWKDTLLRGAKPEKLDQYWAAFQKDEASVQQTADHLQQVLPPGPSADLVRQFRDAHQKLGEGYRKGLEAFKAAGFQSAAGDAAVAGIDREPTRMLTEAVARISDDSTQIEAQAHNMAERQFMVSMIGMVVAIVAGLSGFYWLATRTVTGPLGEVASKVQIITRENDFTSRVTVKSEDEIGALGTALNSCLSHVQKALQRMNTVSNELSASATALDGASRQLANSTELQNQNTGSIAAAVEQIAVSLAHTSTEAQEAHGLSKEAGDKSGQSAEEFQRTETSITSIASLIEEAARDVDELGRASSEISGVLDVIKGLASQTNLLALNAAIEAARAGEQGRGFAVVADEVRKLAEHTSNSTNQIQTTIQDIQHSVGRVVTQMEVVVGRVDECRSQAASAASVVRQLSEASSRIESAMGEVALAVREQSMANESISQNVEHLAQSSEHNGAATRTAADQATTVNGLAGRLREIVAEFRI</sequence>
<keyword evidence="1 3" id="KW-0807">Transducer</keyword>
<protein>
    <submittedName>
        <fullName evidence="8">Methyl-accepting chemotaxis protein I</fullName>
    </submittedName>
</protein>
<evidence type="ECO:0000256" key="2">
    <source>
        <dbReference type="ARBA" id="ARBA00029447"/>
    </source>
</evidence>
<dbReference type="PROSITE" id="PS50111">
    <property type="entry name" value="CHEMOTAXIS_TRANSDUC_2"/>
    <property type="match status" value="1"/>
</dbReference>
<feature type="compositionally biased region" description="Polar residues" evidence="4">
    <location>
        <begin position="336"/>
        <end position="346"/>
    </location>
</feature>
<evidence type="ECO:0000256" key="5">
    <source>
        <dbReference type="SAM" id="Phobius"/>
    </source>
</evidence>
<evidence type="ECO:0000313" key="8">
    <source>
        <dbReference type="EMBL" id="GGP26226.1"/>
    </source>
</evidence>
<dbReference type="CDD" id="cd06225">
    <property type="entry name" value="HAMP"/>
    <property type="match status" value="1"/>
</dbReference>
<evidence type="ECO:0000256" key="4">
    <source>
        <dbReference type="SAM" id="MobiDB-lite"/>
    </source>
</evidence>
<dbReference type="SMART" id="SM00283">
    <property type="entry name" value="MA"/>
    <property type="match status" value="1"/>
</dbReference>
<dbReference type="PANTHER" id="PTHR32089:SF112">
    <property type="entry name" value="LYSOZYME-LIKE PROTEIN-RELATED"/>
    <property type="match status" value="1"/>
</dbReference>
<evidence type="ECO:0000313" key="9">
    <source>
        <dbReference type="Proteomes" id="UP000621859"/>
    </source>
</evidence>
<evidence type="ECO:0000256" key="3">
    <source>
        <dbReference type="PROSITE-ProRule" id="PRU00284"/>
    </source>
</evidence>
<name>A0ABQ2PLY2_9NEIS</name>
<feature type="domain" description="HAMP" evidence="7">
    <location>
        <begin position="214"/>
        <end position="267"/>
    </location>
</feature>
<feature type="domain" description="Methyl-accepting transducer" evidence="6">
    <location>
        <begin position="272"/>
        <end position="508"/>
    </location>
</feature>
<feature type="transmembrane region" description="Helical" evidence="5">
    <location>
        <begin position="190"/>
        <end position="212"/>
    </location>
</feature>
<dbReference type="InterPro" id="IPR004089">
    <property type="entry name" value="MCPsignal_dom"/>
</dbReference>
<dbReference type="Pfam" id="PF00015">
    <property type="entry name" value="MCPsignal"/>
    <property type="match status" value="1"/>
</dbReference>
<comment type="caution">
    <text evidence="8">The sequence shown here is derived from an EMBL/GenBank/DDBJ whole genome shotgun (WGS) entry which is preliminary data.</text>
</comment>
<feature type="transmembrane region" description="Helical" evidence="5">
    <location>
        <begin position="12"/>
        <end position="34"/>
    </location>
</feature>
<evidence type="ECO:0000259" key="6">
    <source>
        <dbReference type="PROSITE" id="PS50111"/>
    </source>
</evidence>